<feature type="transmembrane region" description="Helical" evidence="1">
    <location>
        <begin position="48"/>
        <end position="66"/>
    </location>
</feature>
<protein>
    <submittedName>
        <fullName evidence="2">Uncharacterized protein</fullName>
    </submittedName>
</protein>
<dbReference type="RefSeq" id="WP_136841819.1">
    <property type="nucleotide sequence ID" value="NZ_SWBR01000003.1"/>
</dbReference>
<sequence length="249" mass="27991">MDMQHMPDKEFDKLFKDKFVDAEIEPSANLWANIEQQLEPKRKRVIPIYWMAAASVAIAITAMLVFQKTEKIKLRGAEATAVLVKPIEQEVVNDVVSTTLPITETVSNTDRIASSEAKTLTVTRENRAPENNLKNIQEPVQPMLASNRLPIKQAEVKLLNVAPIKETEVENPIVIARVETQQTGIETSAAEEIVTEKKGIRNVGDLINFVVDKVDKRDKKLVRFNTDDDDNSSIIGINIGFLKFNKKNK</sequence>
<dbReference type="AlphaFoldDB" id="A0A4U1CKH2"/>
<evidence type="ECO:0000313" key="2">
    <source>
        <dbReference type="EMBL" id="TKC08144.1"/>
    </source>
</evidence>
<organism evidence="2 3">
    <name type="scientific">Pedobacter polaris</name>
    <dbReference type="NCBI Taxonomy" id="2571273"/>
    <lineage>
        <taxon>Bacteria</taxon>
        <taxon>Pseudomonadati</taxon>
        <taxon>Bacteroidota</taxon>
        <taxon>Sphingobacteriia</taxon>
        <taxon>Sphingobacteriales</taxon>
        <taxon>Sphingobacteriaceae</taxon>
        <taxon>Pedobacter</taxon>
    </lineage>
</organism>
<dbReference type="EMBL" id="SWBR01000003">
    <property type="protein sequence ID" value="TKC08144.1"/>
    <property type="molecule type" value="Genomic_DNA"/>
</dbReference>
<evidence type="ECO:0000313" key="3">
    <source>
        <dbReference type="Proteomes" id="UP000309488"/>
    </source>
</evidence>
<keyword evidence="1" id="KW-1133">Transmembrane helix</keyword>
<dbReference type="Proteomes" id="UP000309488">
    <property type="component" value="Unassembled WGS sequence"/>
</dbReference>
<dbReference type="OrthoDB" id="790344at2"/>
<evidence type="ECO:0000256" key="1">
    <source>
        <dbReference type="SAM" id="Phobius"/>
    </source>
</evidence>
<keyword evidence="3" id="KW-1185">Reference proteome</keyword>
<reference evidence="2 3" key="1">
    <citation type="submission" date="2019-04" db="EMBL/GenBank/DDBJ databases">
        <title>Pedobacter sp. RP-3-22 sp. nov., isolated from Arctic soil.</title>
        <authorList>
            <person name="Dahal R.H."/>
            <person name="Kim D.-U."/>
        </authorList>
    </citation>
    <scope>NUCLEOTIDE SEQUENCE [LARGE SCALE GENOMIC DNA]</scope>
    <source>
        <strain evidence="2 3">RP-3-22</strain>
    </source>
</reference>
<proteinExistence type="predicted"/>
<keyword evidence="1" id="KW-0472">Membrane</keyword>
<comment type="caution">
    <text evidence="2">The sequence shown here is derived from an EMBL/GenBank/DDBJ whole genome shotgun (WGS) entry which is preliminary data.</text>
</comment>
<keyword evidence="1" id="KW-0812">Transmembrane</keyword>
<gene>
    <name evidence="2" type="ORF">FA048_13365</name>
</gene>
<name>A0A4U1CKH2_9SPHI</name>
<accession>A0A4U1CKH2</accession>